<keyword evidence="1" id="KW-0732">Signal</keyword>
<sequence>MLAFCFRLFRVRSSFCFCGQAACMAWAARSSVRESRSVTDSVTFGTEKEEGRREAGCELEIMLCESR</sequence>
<feature type="chain" id="PRO_5014915163" evidence="1">
    <location>
        <begin position="17"/>
        <end position="67"/>
    </location>
</feature>
<protein>
    <submittedName>
        <fullName evidence="2">Putative secreted protein</fullName>
    </submittedName>
</protein>
<evidence type="ECO:0000313" key="2">
    <source>
        <dbReference type="EMBL" id="MBW74184.1"/>
    </source>
</evidence>
<organism evidence="2">
    <name type="scientific">Anopheles darlingi</name>
    <name type="common">Mosquito</name>
    <dbReference type="NCBI Taxonomy" id="43151"/>
    <lineage>
        <taxon>Eukaryota</taxon>
        <taxon>Metazoa</taxon>
        <taxon>Ecdysozoa</taxon>
        <taxon>Arthropoda</taxon>
        <taxon>Hexapoda</taxon>
        <taxon>Insecta</taxon>
        <taxon>Pterygota</taxon>
        <taxon>Neoptera</taxon>
        <taxon>Endopterygota</taxon>
        <taxon>Diptera</taxon>
        <taxon>Nematocera</taxon>
        <taxon>Culicoidea</taxon>
        <taxon>Culicidae</taxon>
        <taxon>Anophelinae</taxon>
        <taxon>Anopheles</taxon>
    </lineage>
</organism>
<accession>A0A2M4D9C4</accession>
<dbReference type="AlphaFoldDB" id="A0A2M4D9C4"/>
<dbReference type="EMBL" id="GGFL01010006">
    <property type="protein sequence ID" value="MBW74184.1"/>
    <property type="molecule type" value="Transcribed_RNA"/>
</dbReference>
<reference evidence="2" key="1">
    <citation type="submission" date="2018-01" db="EMBL/GenBank/DDBJ databases">
        <title>An insight into the sialome of Amazonian anophelines.</title>
        <authorList>
            <person name="Ribeiro J.M."/>
            <person name="Scarpassa V."/>
            <person name="Calvo E."/>
        </authorList>
    </citation>
    <scope>NUCLEOTIDE SEQUENCE</scope>
</reference>
<evidence type="ECO:0000256" key="1">
    <source>
        <dbReference type="SAM" id="SignalP"/>
    </source>
</evidence>
<name>A0A2M4D9C4_ANODA</name>
<feature type="signal peptide" evidence="1">
    <location>
        <begin position="1"/>
        <end position="16"/>
    </location>
</feature>
<proteinExistence type="predicted"/>